<protein>
    <recommendedName>
        <fullName evidence="9">ZAD domain-containing protein</fullName>
    </recommendedName>
</protein>
<keyword evidence="1" id="KW-0863">Zinc-finger</keyword>
<evidence type="ECO:0000313" key="7">
    <source>
        <dbReference type="EMBL" id="KAK3100416.1"/>
    </source>
</evidence>
<name>A0AA89C951_PINIB</name>
<evidence type="ECO:0000256" key="2">
    <source>
        <dbReference type="PROSITE-ProRule" id="PRU01263"/>
    </source>
</evidence>
<organism evidence="7 8">
    <name type="scientific">Pinctada imbricata</name>
    <name type="common">Atlantic pearl-oyster</name>
    <name type="synonym">Pinctada martensii</name>
    <dbReference type="NCBI Taxonomy" id="66713"/>
    <lineage>
        <taxon>Eukaryota</taxon>
        <taxon>Metazoa</taxon>
        <taxon>Spiralia</taxon>
        <taxon>Lophotrochozoa</taxon>
        <taxon>Mollusca</taxon>
        <taxon>Bivalvia</taxon>
        <taxon>Autobranchia</taxon>
        <taxon>Pteriomorphia</taxon>
        <taxon>Pterioida</taxon>
        <taxon>Pterioidea</taxon>
        <taxon>Pteriidae</taxon>
        <taxon>Pinctada</taxon>
    </lineage>
</organism>
<keyword evidence="2" id="KW-0862">Zinc</keyword>
<dbReference type="AlphaFoldDB" id="A0AA89C951"/>
<evidence type="ECO:0000256" key="1">
    <source>
        <dbReference type="PROSITE-ProRule" id="PRU00042"/>
    </source>
</evidence>
<evidence type="ECO:0000259" key="5">
    <source>
        <dbReference type="PROSITE" id="PS50157"/>
    </source>
</evidence>
<sequence>MAASSDGGNTCRICHENLPKKYRRSIFSESFGVFSQLTQVLDIQPHSNDGLSSYVCGFCFSKLNKLSKIDYDLVNKMGMLQKEKQDLVLLLRTKYMTSIPANEDQKPRSCVTPRKKFDSNKRMIKHSPTPRKLKIRPNVGIRTPTPKKAGDSCTAKPSVSFRPIAPKPVASGNEDTVKALDREEEVKSQKHIDSGKQFIQCSPQRIQIRTLTTHQTDSSTPPIAKSNNYRPIAPRPGGGDVIKTVSHEEFVKPKRRINVNLFSPSKLKVLYQTKGKTNSRIVKDADTVKLVKALSKGMSKQNIAKMVINSKLKDEISKCVFKEINKELETLISPKSRCVLRGVSSDKIAVFRFKTLLFEVQLHAPILYKCLSMTLKDSPVGMAMTAAIILKKRNMHMSSFHHIVSQILDHGGTSDETISILHKLGLCASSQSTSKKRSELVERQNFHVKSLILDEKESIEKSQTDQGILAIDLKSADIVGDNFDILKSPSMMTKERQRKSWHWFLLIGLDKRILDRNLSQDQPTTSINDVNNGIFIPNLDECHLLEENFVFHIMKILVKHVGCLKKYEPYLPRHITHPYLEQMSKKSDFAVLDLLDKNENKSEDMISILEHIHKEYIPMTMDESRKVIKKKVFGGDVLTNERAYSAQLAMLNGSSDSDRLTGVIHRPEGLHRMMNLCLVTITAYLCYQFQLVYQKFYKEQSAGDVGTLSQLRNVTRRLDVHGSDDVIKSYRSHFAFIEDYLDAMVTGACLHLLGLESLDSQPTSRQELFEAIPDSDKLKYIKDIARDILDKYINISQDLQDIEQQVQELDLETLHLKNMFDPSTGIYTCSACTKQYKIEGFLKRHLVQKHGWQGVTNLQRSEQTDRVAIYHSSLMKCALLLRDTNDAYKMGDGDRIMMNAKFQMLLSGVGHHTKYQLWLFRFLTFGLCLLSPREKFEYKWNCTTNICGGIGRNIPNDNLVEIMVHRLKEKVKLQGANVTFDSAKKSALSLQIQDEIKQNLMRELQMKPKSRHRPKVAKTCDIELMIAELRKADVFSHHSDRNYAHFSNFQDLFRRVKVNDLHKWISDQKQRLSYELI</sequence>
<dbReference type="InterPro" id="IPR013087">
    <property type="entry name" value="Znf_C2H2_type"/>
</dbReference>
<evidence type="ECO:0000256" key="4">
    <source>
        <dbReference type="SAM" id="MobiDB-lite"/>
    </source>
</evidence>
<dbReference type="EMBL" id="VSWD01000006">
    <property type="protein sequence ID" value="KAK3100416.1"/>
    <property type="molecule type" value="Genomic_DNA"/>
</dbReference>
<dbReference type="Proteomes" id="UP001186944">
    <property type="component" value="Unassembled WGS sequence"/>
</dbReference>
<evidence type="ECO:0000259" key="6">
    <source>
        <dbReference type="PROSITE" id="PS51915"/>
    </source>
</evidence>
<keyword evidence="3" id="KW-0175">Coiled coil</keyword>
<accession>A0AA89C951</accession>
<evidence type="ECO:0008006" key="9">
    <source>
        <dbReference type="Google" id="ProtNLM"/>
    </source>
</evidence>
<dbReference type="PROSITE" id="PS00028">
    <property type="entry name" value="ZINC_FINGER_C2H2_1"/>
    <property type="match status" value="1"/>
</dbReference>
<feature type="coiled-coil region" evidence="3">
    <location>
        <begin position="792"/>
        <end position="819"/>
    </location>
</feature>
<feature type="region of interest" description="Disordered" evidence="4">
    <location>
        <begin position="212"/>
        <end position="241"/>
    </location>
</feature>
<feature type="domain" description="ZAD" evidence="6">
    <location>
        <begin position="9"/>
        <end position="83"/>
    </location>
</feature>
<feature type="binding site" evidence="2">
    <location>
        <position position="11"/>
    </location>
    <ligand>
        <name>Zn(2+)</name>
        <dbReference type="ChEBI" id="CHEBI:29105"/>
    </ligand>
</feature>
<keyword evidence="8" id="KW-1185">Reference proteome</keyword>
<evidence type="ECO:0000313" key="8">
    <source>
        <dbReference type="Proteomes" id="UP001186944"/>
    </source>
</evidence>
<keyword evidence="2" id="KW-0479">Metal-binding</keyword>
<gene>
    <name evidence="7" type="ORF">FSP39_019646</name>
</gene>
<comment type="caution">
    <text evidence="7">The sequence shown here is derived from an EMBL/GenBank/DDBJ whole genome shotgun (WGS) entry which is preliminary data.</text>
</comment>
<proteinExistence type="predicted"/>
<feature type="binding site" evidence="2">
    <location>
        <position position="56"/>
    </location>
    <ligand>
        <name>Zn(2+)</name>
        <dbReference type="ChEBI" id="CHEBI:29105"/>
    </ligand>
</feature>
<evidence type="ECO:0000256" key="3">
    <source>
        <dbReference type="SAM" id="Coils"/>
    </source>
</evidence>
<dbReference type="Pfam" id="PF20231">
    <property type="entry name" value="DUF6589"/>
    <property type="match status" value="1"/>
</dbReference>
<dbReference type="SUPFAM" id="SSF57716">
    <property type="entry name" value="Glucocorticoid receptor-like (DNA-binding domain)"/>
    <property type="match status" value="1"/>
</dbReference>
<feature type="binding site" evidence="2">
    <location>
        <position position="14"/>
    </location>
    <ligand>
        <name>Zn(2+)</name>
        <dbReference type="ChEBI" id="CHEBI:29105"/>
    </ligand>
</feature>
<feature type="region of interest" description="Disordered" evidence="4">
    <location>
        <begin position="136"/>
        <end position="176"/>
    </location>
</feature>
<feature type="binding site" evidence="2">
    <location>
        <position position="59"/>
    </location>
    <ligand>
        <name>Zn(2+)</name>
        <dbReference type="ChEBI" id="CHEBI:29105"/>
    </ligand>
</feature>
<dbReference type="InterPro" id="IPR046496">
    <property type="entry name" value="DUF6589"/>
</dbReference>
<dbReference type="GO" id="GO:0005634">
    <property type="term" value="C:nucleus"/>
    <property type="evidence" value="ECO:0007669"/>
    <property type="project" value="InterPro"/>
</dbReference>
<dbReference type="PROSITE" id="PS51915">
    <property type="entry name" value="ZAD"/>
    <property type="match status" value="1"/>
</dbReference>
<feature type="compositionally biased region" description="Polar residues" evidence="4">
    <location>
        <begin position="212"/>
        <end position="229"/>
    </location>
</feature>
<feature type="domain" description="C2H2-type" evidence="5">
    <location>
        <begin position="827"/>
        <end position="850"/>
    </location>
</feature>
<dbReference type="InterPro" id="IPR012934">
    <property type="entry name" value="Znf_AD"/>
</dbReference>
<reference evidence="7" key="1">
    <citation type="submission" date="2019-08" db="EMBL/GenBank/DDBJ databases">
        <title>The improved chromosome-level genome for the pearl oyster Pinctada fucata martensii using PacBio sequencing and Hi-C.</title>
        <authorList>
            <person name="Zheng Z."/>
        </authorList>
    </citation>
    <scope>NUCLEOTIDE SEQUENCE</scope>
    <source>
        <strain evidence="7">ZZ-2019</strain>
        <tissue evidence="7">Adductor muscle</tissue>
    </source>
</reference>
<dbReference type="GO" id="GO:0008270">
    <property type="term" value="F:zinc ion binding"/>
    <property type="evidence" value="ECO:0007669"/>
    <property type="project" value="UniProtKB-UniRule"/>
</dbReference>
<dbReference type="PROSITE" id="PS50157">
    <property type="entry name" value="ZINC_FINGER_C2H2_2"/>
    <property type="match status" value="1"/>
</dbReference>